<dbReference type="RefSeq" id="WP_281927615.1">
    <property type="nucleotide sequence ID" value="NZ_AP027142.1"/>
</dbReference>
<evidence type="ECO:0000313" key="7">
    <source>
        <dbReference type="Proteomes" id="UP001317629"/>
    </source>
</evidence>
<organism evidence="6 7">
    <name type="scientific">Methylocystis iwaonis</name>
    <dbReference type="NCBI Taxonomy" id="2885079"/>
    <lineage>
        <taxon>Bacteria</taxon>
        <taxon>Pseudomonadati</taxon>
        <taxon>Pseudomonadota</taxon>
        <taxon>Alphaproteobacteria</taxon>
        <taxon>Hyphomicrobiales</taxon>
        <taxon>Methylocystaceae</taxon>
        <taxon>Methylocystis</taxon>
    </lineage>
</organism>
<evidence type="ECO:0000256" key="3">
    <source>
        <dbReference type="ARBA" id="ARBA00022801"/>
    </source>
</evidence>
<proteinExistence type="predicted"/>
<dbReference type="PANTHER" id="PTHR12629">
    <property type="entry name" value="DIPHOSPHOINOSITOL POLYPHOSPHATE PHOSPHOHYDROLASE"/>
    <property type="match status" value="1"/>
</dbReference>
<dbReference type="EMBL" id="AP027142">
    <property type="protein sequence ID" value="BDV34435.1"/>
    <property type="molecule type" value="Genomic_DNA"/>
</dbReference>
<dbReference type="InterPro" id="IPR047198">
    <property type="entry name" value="DDP-like_NUDIX"/>
</dbReference>
<evidence type="ECO:0000256" key="5">
    <source>
        <dbReference type="SAM" id="MobiDB-lite"/>
    </source>
</evidence>
<comment type="cofactor">
    <cofactor evidence="1">
        <name>Mg(2+)</name>
        <dbReference type="ChEBI" id="CHEBI:18420"/>
    </cofactor>
</comment>
<keyword evidence="3" id="KW-0378">Hydrolase</keyword>
<keyword evidence="2" id="KW-0479">Metal-binding</keyword>
<accession>A0ABN6VGH0</accession>
<protein>
    <submittedName>
        <fullName evidence="6">NTP pyrophosphohydrolase</fullName>
    </submittedName>
</protein>
<dbReference type="CDD" id="cd04666">
    <property type="entry name" value="NUDIX_DIPP2_like_Nudt4"/>
    <property type="match status" value="1"/>
</dbReference>
<dbReference type="Proteomes" id="UP001317629">
    <property type="component" value="Chromosome"/>
</dbReference>
<dbReference type="PANTHER" id="PTHR12629:SF0">
    <property type="entry name" value="DIPHOSPHOINOSITOL-POLYPHOSPHATE DIPHOSPHATASE"/>
    <property type="match status" value="1"/>
</dbReference>
<evidence type="ECO:0000256" key="1">
    <source>
        <dbReference type="ARBA" id="ARBA00001946"/>
    </source>
</evidence>
<evidence type="ECO:0000256" key="2">
    <source>
        <dbReference type="ARBA" id="ARBA00022723"/>
    </source>
</evidence>
<feature type="region of interest" description="Disordered" evidence="5">
    <location>
        <begin position="1"/>
        <end position="24"/>
    </location>
</feature>
<dbReference type="Gene3D" id="3.90.79.10">
    <property type="entry name" value="Nucleoside Triphosphate Pyrophosphohydrolase"/>
    <property type="match status" value="1"/>
</dbReference>
<keyword evidence="7" id="KW-1185">Reference proteome</keyword>
<gene>
    <name evidence="6" type="ORF">SS37A_19640</name>
</gene>
<dbReference type="InterPro" id="IPR015797">
    <property type="entry name" value="NUDIX_hydrolase-like_dom_sf"/>
</dbReference>
<dbReference type="SUPFAM" id="SSF55811">
    <property type="entry name" value="Nudix"/>
    <property type="match status" value="1"/>
</dbReference>
<evidence type="ECO:0000313" key="6">
    <source>
        <dbReference type="EMBL" id="BDV34435.1"/>
    </source>
</evidence>
<sequence length="157" mass="17904">MKAPKKSSADKAKKKPPGAPRMQYGALPWRVDAKKGVEILLATSRDTRRWIIPKGWPMKGRKPHIVAAIEAQQEAGLHGKIEKTKLGEYHYPKRLKSGSAVECLVEVFPLRVELQRKKWPEKSERATYWFPYALAAEQVDEPELREIILAFGKSIVF</sequence>
<name>A0ABN6VGH0_9HYPH</name>
<reference evidence="6 7" key="1">
    <citation type="journal article" date="2023" name="Int. J. Syst. Evol. Microbiol.">
        <title>Methylocystis iwaonis sp. nov., a type II methane-oxidizing bacterium from surface soil of a rice paddy field in Japan, and emended description of the genus Methylocystis (ex Whittenbury et al. 1970) Bowman et al. 1993.</title>
        <authorList>
            <person name="Kaise H."/>
            <person name="Sawadogo J.B."/>
            <person name="Alam M.S."/>
            <person name="Ueno C."/>
            <person name="Dianou D."/>
            <person name="Shinjo R."/>
            <person name="Asakawa S."/>
        </authorList>
    </citation>
    <scope>NUCLEOTIDE SEQUENCE [LARGE SCALE GENOMIC DNA]</scope>
    <source>
        <strain evidence="6 7">SS37A-Re</strain>
    </source>
</reference>
<keyword evidence="4" id="KW-0460">Magnesium</keyword>
<evidence type="ECO:0000256" key="4">
    <source>
        <dbReference type="ARBA" id="ARBA00022842"/>
    </source>
</evidence>